<proteinExistence type="predicted"/>
<dbReference type="RefSeq" id="WP_142929285.1">
    <property type="nucleotide sequence ID" value="NZ_ML660105.1"/>
</dbReference>
<accession>A0A545SXF9</accession>
<name>A0A545SXF9_9GAMM</name>
<reference evidence="1 2" key="1">
    <citation type="submission" date="2019-06" db="EMBL/GenBank/DDBJ databases">
        <title>Whole genome sequence for Cellvibrionaceae sp. R142.</title>
        <authorList>
            <person name="Wang G."/>
        </authorList>
    </citation>
    <scope>NUCLEOTIDE SEQUENCE [LARGE SCALE GENOMIC DNA]</scope>
    <source>
        <strain evidence="1 2">R142</strain>
    </source>
</reference>
<protein>
    <submittedName>
        <fullName evidence="1">Uncharacterized protein</fullName>
    </submittedName>
</protein>
<organism evidence="1 2">
    <name type="scientific">Exilibacterium tricleocarpae</name>
    <dbReference type="NCBI Taxonomy" id="2591008"/>
    <lineage>
        <taxon>Bacteria</taxon>
        <taxon>Pseudomonadati</taxon>
        <taxon>Pseudomonadota</taxon>
        <taxon>Gammaproteobacteria</taxon>
        <taxon>Cellvibrionales</taxon>
        <taxon>Cellvibrionaceae</taxon>
        <taxon>Exilibacterium</taxon>
    </lineage>
</organism>
<sequence>MKKVILLIFIFIALLSVVAYSALSVFSERREYGKLSLEYYLLTPKELSKISNHCVDDSRFIYSSADGPKPAIIHLHCSFERNEVDKYLTQNGFRQISRSQFKKGAVEIEFEEDGKNKVVVTTVYEYP</sequence>
<gene>
    <name evidence="1" type="ORF">FKG94_22905</name>
</gene>
<evidence type="ECO:0000313" key="1">
    <source>
        <dbReference type="EMBL" id="TQV69646.1"/>
    </source>
</evidence>
<dbReference type="EMBL" id="VHSG01000027">
    <property type="protein sequence ID" value="TQV69646.1"/>
    <property type="molecule type" value="Genomic_DNA"/>
</dbReference>
<comment type="caution">
    <text evidence="1">The sequence shown here is derived from an EMBL/GenBank/DDBJ whole genome shotgun (WGS) entry which is preliminary data.</text>
</comment>
<dbReference type="OrthoDB" id="7064284at2"/>
<dbReference type="Proteomes" id="UP000319732">
    <property type="component" value="Unassembled WGS sequence"/>
</dbReference>
<evidence type="ECO:0000313" key="2">
    <source>
        <dbReference type="Proteomes" id="UP000319732"/>
    </source>
</evidence>
<keyword evidence="2" id="KW-1185">Reference proteome</keyword>
<dbReference type="AlphaFoldDB" id="A0A545SXF9"/>